<reference evidence="2 3" key="1">
    <citation type="journal article" date="2015" name="Microbes Environ.">
        <title>Distribution and evolution of nitrogen fixation genes in the phylum bacteroidetes.</title>
        <authorList>
            <person name="Inoue J."/>
            <person name="Oshima K."/>
            <person name="Suda W."/>
            <person name="Sakamoto M."/>
            <person name="Iino T."/>
            <person name="Noda S."/>
            <person name="Hongoh Y."/>
            <person name="Hattori M."/>
            <person name="Ohkuma M."/>
        </authorList>
    </citation>
    <scope>NUCLEOTIDE SEQUENCE [LARGE SCALE GENOMIC DNA]</scope>
    <source>
        <strain evidence="2">JCM 15548</strain>
    </source>
</reference>
<gene>
    <name evidence="2" type="ORF">JCM15548_14608</name>
</gene>
<keyword evidence="3" id="KW-1185">Reference proteome</keyword>
<dbReference type="Gene3D" id="1.20.141.10">
    <property type="entry name" value="Chitosanase, subunit A, domain 1"/>
    <property type="match status" value="1"/>
</dbReference>
<organism evidence="2 3">
    <name type="scientific">Geofilum rubicundum JCM 15548</name>
    <dbReference type="NCBI Taxonomy" id="1236989"/>
    <lineage>
        <taxon>Bacteria</taxon>
        <taxon>Pseudomonadati</taxon>
        <taxon>Bacteroidota</taxon>
        <taxon>Bacteroidia</taxon>
        <taxon>Marinilabiliales</taxon>
        <taxon>Marinilabiliaceae</taxon>
        <taxon>Geofilum</taxon>
    </lineage>
</organism>
<dbReference type="SUPFAM" id="SSF53955">
    <property type="entry name" value="Lysozyme-like"/>
    <property type="match status" value="1"/>
</dbReference>
<dbReference type="Proteomes" id="UP000032900">
    <property type="component" value="Unassembled WGS sequence"/>
</dbReference>
<dbReference type="Pfam" id="PF09374">
    <property type="entry name" value="PG_binding_3"/>
    <property type="match status" value="1"/>
</dbReference>
<name>A0A0E9LR34_9BACT</name>
<evidence type="ECO:0000313" key="3">
    <source>
        <dbReference type="Proteomes" id="UP000032900"/>
    </source>
</evidence>
<dbReference type="InterPro" id="IPR023346">
    <property type="entry name" value="Lysozyme-like_dom_sf"/>
</dbReference>
<evidence type="ECO:0000259" key="1">
    <source>
        <dbReference type="Pfam" id="PF09374"/>
    </source>
</evidence>
<dbReference type="AlphaFoldDB" id="A0A0E9LR34"/>
<proteinExistence type="predicted"/>
<evidence type="ECO:0000313" key="2">
    <source>
        <dbReference type="EMBL" id="GAO27758.1"/>
    </source>
</evidence>
<feature type="domain" description="Peptidoglycan binding" evidence="1">
    <location>
        <begin position="2"/>
        <end position="52"/>
    </location>
</feature>
<accession>A0A0E9LR34</accession>
<protein>
    <recommendedName>
        <fullName evidence="1">Peptidoglycan binding domain-containing protein</fullName>
    </recommendedName>
</protein>
<comment type="caution">
    <text evidence="2">The sequence shown here is derived from an EMBL/GenBank/DDBJ whole genome shotgun (WGS) entry which is preliminary data.</text>
</comment>
<dbReference type="EMBL" id="BAZW01000094">
    <property type="protein sequence ID" value="GAO27758.1"/>
    <property type="molecule type" value="Genomic_DNA"/>
</dbReference>
<dbReference type="InterPro" id="IPR018537">
    <property type="entry name" value="Peptidoglycan-bd_3"/>
</dbReference>
<sequence length="60" mass="6874">MDGIIGRNTVKAINSCPPEVLFNAIKSARIHYYNTIAQRGQNHKFLKGWLKRIGKIEFES</sequence>